<dbReference type="EMBL" id="QGKX02000996">
    <property type="protein sequence ID" value="KAF3553031.1"/>
    <property type="molecule type" value="Genomic_DNA"/>
</dbReference>
<dbReference type="Proteomes" id="UP000712600">
    <property type="component" value="Unassembled WGS sequence"/>
</dbReference>
<gene>
    <name evidence="1" type="ORF">F2Q69_00017647</name>
</gene>
<reference evidence="1" key="1">
    <citation type="submission" date="2019-12" db="EMBL/GenBank/DDBJ databases">
        <title>Genome sequencing and annotation of Brassica cretica.</title>
        <authorList>
            <person name="Studholme D.J."/>
            <person name="Sarris P."/>
        </authorList>
    </citation>
    <scope>NUCLEOTIDE SEQUENCE</scope>
    <source>
        <strain evidence="1">PFS-109/04</strain>
        <tissue evidence="1">Leaf</tissue>
    </source>
</reference>
<protein>
    <submittedName>
        <fullName evidence="1">Uncharacterized protein</fullName>
    </submittedName>
</protein>
<evidence type="ECO:0000313" key="2">
    <source>
        <dbReference type="Proteomes" id="UP000712600"/>
    </source>
</evidence>
<accession>A0A8S9QWB5</accession>
<dbReference type="AlphaFoldDB" id="A0A8S9QWB5"/>
<evidence type="ECO:0000313" key="1">
    <source>
        <dbReference type="EMBL" id="KAF3553031.1"/>
    </source>
</evidence>
<proteinExistence type="predicted"/>
<sequence>MVEHINIKLKVTQGYFCKYVLTWVLSRLGLARFAVDRWHRVCIDRWWTLNVDLELAARGGGFEAPVTYLDCRPGGLSPSVCGRVAVDVGFYLVIGIKEGQGVYDSVVGALEVGLPRGREVIYGLIAMAFRSLSHSSFLFRCCHRFRFLNAKICVHWFPVEALGKAIEACVVRSLCWFQVLRSTRSAFLHPFLAFGPWVSKSMTGVGAIGDCIAGHGAIFNGYVLYFPFSIGYVRYGGDSFEENIDTWLFRK</sequence>
<comment type="caution">
    <text evidence="1">The sequence shown here is derived from an EMBL/GenBank/DDBJ whole genome shotgun (WGS) entry which is preliminary data.</text>
</comment>
<organism evidence="1 2">
    <name type="scientific">Brassica cretica</name>
    <name type="common">Mustard</name>
    <dbReference type="NCBI Taxonomy" id="69181"/>
    <lineage>
        <taxon>Eukaryota</taxon>
        <taxon>Viridiplantae</taxon>
        <taxon>Streptophyta</taxon>
        <taxon>Embryophyta</taxon>
        <taxon>Tracheophyta</taxon>
        <taxon>Spermatophyta</taxon>
        <taxon>Magnoliopsida</taxon>
        <taxon>eudicotyledons</taxon>
        <taxon>Gunneridae</taxon>
        <taxon>Pentapetalae</taxon>
        <taxon>rosids</taxon>
        <taxon>malvids</taxon>
        <taxon>Brassicales</taxon>
        <taxon>Brassicaceae</taxon>
        <taxon>Brassiceae</taxon>
        <taxon>Brassica</taxon>
    </lineage>
</organism>
<name>A0A8S9QWB5_BRACR</name>